<dbReference type="eggNOG" id="arCOG03654">
    <property type="taxonomic scope" value="Archaea"/>
</dbReference>
<dbReference type="PANTHER" id="PTHR42770">
    <property type="entry name" value="AMINO ACID TRANSPORTER-RELATED"/>
    <property type="match status" value="1"/>
</dbReference>
<comment type="subcellular location">
    <subcellularLocation>
        <location evidence="1">Membrane</location>
        <topology evidence="1">Multi-pass membrane protein</topology>
    </subcellularLocation>
</comment>
<protein>
    <submittedName>
        <fullName evidence="7">Amino acid permease-associated region</fullName>
    </submittedName>
</protein>
<dbReference type="HOGENOM" id="CLU_031607_0_0_2"/>
<dbReference type="GeneID" id="5708756"/>
<dbReference type="InterPro" id="IPR050367">
    <property type="entry name" value="APC_superfamily"/>
</dbReference>
<feature type="transmembrane region" description="Helical" evidence="5">
    <location>
        <begin position="162"/>
        <end position="183"/>
    </location>
</feature>
<name>A8MDE0_CALMQ</name>
<evidence type="ECO:0000259" key="6">
    <source>
        <dbReference type="Pfam" id="PF00324"/>
    </source>
</evidence>
<evidence type="ECO:0000256" key="3">
    <source>
        <dbReference type="ARBA" id="ARBA00022989"/>
    </source>
</evidence>
<dbReference type="OrthoDB" id="43026at2157"/>
<feature type="transmembrane region" description="Helical" evidence="5">
    <location>
        <begin position="203"/>
        <end position="225"/>
    </location>
</feature>
<feature type="transmembrane region" description="Helical" evidence="5">
    <location>
        <begin position="136"/>
        <end position="155"/>
    </location>
</feature>
<dbReference type="GO" id="GO:0055085">
    <property type="term" value="P:transmembrane transport"/>
    <property type="evidence" value="ECO:0007669"/>
    <property type="project" value="InterPro"/>
</dbReference>
<dbReference type="PIRSF" id="PIRSF006060">
    <property type="entry name" value="AA_transporter"/>
    <property type="match status" value="1"/>
</dbReference>
<dbReference type="Gene3D" id="1.20.1740.10">
    <property type="entry name" value="Amino acid/polyamine transporter I"/>
    <property type="match status" value="1"/>
</dbReference>
<dbReference type="RefSeq" id="WP_012186015.1">
    <property type="nucleotide sequence ID" value="NC_009954.1"/>
</dbReference>
<dbReference type="EMBL" id="CP000852">
    <property type="protein sequence ID" value="ABW01796.1"/>
    <property type="molecule type" value="Genomic_DNA"/>
</dbReference>
<dbReference type="PANTHER" id="PTHR42770:SF11">
    <property type="entry name" value="INNER MEMBRANE TRANSPORT PROTEIN YBAT"/>
    <property type="match status" value="1"/>
</dbReference>
<reference evidence="7 8" key="1">
    <citation type="submission" date="2007-10" db="EMBL/GenBank/DDBJ databases">
        <title>Complete sequence of Caldivirga maquilingensis IC-167.</title>
        <authorList>
            <consortium name="US DOE Joint Genome Institute"/>
            <person name="Copeland A."/>
            <person name="Lucas S."/>
            <person name="Lapidus A."/>
            <person name="Barry K."/>
            <person name="Glavina del Rio T."/>
            <person name="Dalin E."/>
            <person name="Tice H."/>
            <person name="Pitluck S."/>
            <person name="Saunders E."/>
            <person name="Brettin T."/>
            <person name="Bruce D."/>
            <person name="Detter J.C."/>
            <person name="Han C."/>
            <person name="Schmutz J."/>
            <person name="Larimer F."/>
            <person name="Land M."/>
            <person name="Hauser L."/>
            <person name="Kyrpides N."/>
            <person name="Ivanova N."/>
            <person name="Biddle J.F."/>
            <person name="Zhang Z."/>
            <person name="Fitz-Gibbon S.T."/>
            <person name="Lowe T.M."/>
            <person name="Saltikov C."/>
            <person name="House C.H."/>
            <person name="Richardson P."/>
        </authorList>
    </citation>
    <scope>NUCLEOTIDE SEQUENCE [LARGE SCALE GENOMIC DNA]</scope>
    <source>
        <strain evidence="8">ATCC 700844 / DSM 13496 / JCM 10307 / IC-167</strain>
    </source>
</reference>
<accession>A8MDE0</accession>
<feature type="transmembrane region" description="Helical" evidence="5">
    <location>
        <begin position="107"/>
        <end position="130"/>
    </location>
</feature>
<dbReference type="Proteomes" id="UP000001137">
    <property type="component" value="Chromosome"/>
</dbReference>
<feature type="transmembrane region" description="Helical" evidence="5">
    <location>
        <begin position="350"/>
        <end position="368"/>
    </location>
</feature>
<keyword evidence="3 5" id="KW-1133">Transmembrane helix</keyword>
<feature type="transmembrane region" description="Helical" evidence="5">
    <location>
        <begin position="414"/>
        <end position="433"/>
    </location>
</feature>
<feature type="transmembrane region" description="Helical" evidence="5">
    <location>
        <begin position="374"/>
        <end position="394"/>
    </location>
</feature>
<dbReference type="KEGG" id="cma:Cmaq_0964"/>
<dbReference type="Pfam" id="PF00324">
    <property type="entry name" value="AA_permease"/>
    <property type="match status" value="1"/>
</dbReference>
<keyword evidence="4 5" id="KW-0472">Membrane</keyword>
<feature type="transmembrane region" description="Helical" evidence="5">
    <location>
        <begin position="50"/>
        <end position="77"/>
    </location>
</feature>
<evidence type="ECO:0000256" key="5">
    <source>
        <dbReference type="SAM" id="Phobius"/>
    </source>
</evidence>
<feature type="domain" description="Amino acid permease/ SLC12A" evidence="6">
    <location>
        <begin position="31"/>
        <end position="430"/>
    </location>
</feature>
<evidence type="ECO:0000256" key="2">
    <source>
        <dbReference type="ARBA" id="ARBA00022692"/>
    </source>
</evidence>
<evidence type="ECO:0000313" key="8">
    <source>
        <dbReference type="Proteomes" id="UP000001137"/>
    </source>
</evidence>
<dbReference type="AlphaFoldDB" id="A8MDE0"/>
<feature type="transmembrane region" description="Helical" evidence="5">
    <location>
        <begin position="294"/>
        <end position="321"/>
    </location>
</feature>
<dbReference type="GO" id="GO:0016020">
    <property type="term" value="C:membrane"/>
    <property type="evidence" value="ECO:0007669"/>
    <property type="project" value="UniProtKB-SubCell"/>
</dbReference>
<keyword evidence="2 5" id="KW-0812">Transmembrane</keyword>
<dbReference type="InterPro" id="IPR004841">
    <property type="entry name" value="AA-permease/SLC12A_dom"/>
</dbReference>
<keyword evidence="8" id="KW-1185">Reference proteome</keyword>
<feature type="transmembrane region" description="Helical" evidence="5">
    <location>
        <begin position="439"/>
        <end position="456"/>
    </location>
</feature>
<proteinExistence type="predicted"/>
<sequence>MVTTGSSSNADKQYSSSNGLRRVLGFKELFFASLGGQSPFLSITTYGTAIILYAGLLAPLAALVGTLIVLVNGLVVYQLSRRLTKTGGYYAYANQFISHRVGIETGFIYLFYSILYGSAYAIGSAGIMWFLFHINFMYTLTAILIIQAVLAILGIKPSAKYAVFAGSLELGILIVIGVVLLYLSGFRISLSLTASQGISLTQFGYAALFAAAIPTGYGTITPLSGETRMASKTVPKAIVAVILTGGLLAMFDLLAFNSAGLALFESYGRFESLIKSMIGMSTFNSPILYLLHKYFGIFIDIPVLVALINDGVLGVLAYNLASSRVLFAMSMDGWAPKPLSYINVNTNNPMLAALVSSIGIIAVSLATVDLLSPLMAFLVLGGLSTMAGLLVHVISDVSLMRLSIRRIKKYTSQIILASSALILAAYSITSALVSTRPMFVELFLGWLIIGFIYAEASSIAKGR</sequence>
<evidence type="ECO:0000256" key="1">
    <source>
        <dbReference type="ARBA" id="ARBA00004141"/>
    </source>
</evidence>
<organism evidence="7 8">
    <name type="scientific">Caldivirga maquilingensis (strain ATCC 700844 / DSM 13496 / JCM 10307 / IC-167)</name>
    <dbReference type="NCBI Taxonomy" id="397948"/>
    <lineage>
        <taxon>Archaea</taxon>
        <taxon>Thermoproteota</taxon>
        <taxon>Thermoprotei</taxon>
        <taxon>Thermoproteales</taxon>
        <taxon>Thermoproteaceae</taxon>
        <taxon>Caldivirga</taxon>
    </lineage>
</organism>
<gene>
    <name evidence="7" type="ordered locus">Cmaq_0964</name>
</gene>
<evidence type="ECO:0000313" key="7">
    <source>
        <dbReference type="EMBL" id="ABW01796.1"/>
    </source>
</evidence>
<dbReference type="STRING" id="397948.Cmaq_0964"/>
<feature type="transmembrane region" description="Helical" evidence="5">
    <location>
        <begin position="237"/>
        <end position="264"/>
    </location>
</feature>
<evidence type="ECO:0000256" key="4">
    <source>
        <dbReference type="ARBA" id="ARBA00023136"/>
    </source>
</evidence>